<dbReference type="EMBL" id="JAVDYE010000001">
    <property type="protein sequence ID" value="MDR7381425.1"/>
    <property type="molecule type" value="Genomic_DNA"/>
</dbReference>
<proteinExistence type="predicted"/>
<evidence type="ECO:0000313" key="1">
    <source>
        <dbReference type="EMBL" id="MDR7381425.1"/>
    </source>
</evidence>
<keyword evidence="2" id="KW-1185">Reference proteome</keyword>
<name>A0ABU2CJB0_9MICO</name>
<dbReference type="RefSeq" id="WP_274994219.1">
    <property type="nucleotide sequence ID" value="NZ_JAJQQP010000006.1"/>
</dbReference>
<comment type="caution">
    <text evidence="1">The sequence shown here is derived from an EMBL/GenBank/DDBJ whole genome shotgun (WGS) entry which is preliminary data.</text>
</comment>
<reference evidence="1 2" key="1">
    <citation type="submission" date="2023-07" db="EMBL/GenBank/DDBJ databases">
        <title>Sequencing the genomes of 1000 actinobacteria strains.</title>
        <authorList>
            <person name="Klenk H.-P."/>
        </authorList>
    </citation>
    <scope>NUCLEOTIDE SEQUENCE [LARGE SCALE GENOMIC DNA]</scope>
    <source>
        <strain evidence="1 2">DSM 45554</strain>
    </source>
</reference>
<organism evidence="1 2">
    <name type="scientific">Promicromonospora iranensis</name>
    <dbReference type="NCBI Taxonomy" id="1105144"/>
    <lineage>
        <taxon>Bacteria</taxon>
        <taxon>Bacillati</taxon>
        <taxon>Actinomycetota</taxon>
        <taxon>Actinomycetes</taxon>
        <taxon>Micrococcales</taxon>
        <taxon>Promicromonosporaceae</taxon>
        <taxon>Promicromonospora</taxon>
    </lineage>
</organism>
<dbReference type="Proteomes" id="UP001183585">
    <property type="component" value="Unassembled WGS sequence"/>
</dbReference>
<protein>
    <submittedName>
        <fullName evidence="1">Ribonuclease HI</fullName>
    </submittedName>
</protein>
<sequence length="51" mass="5057">MCAVVIAGHRAALDGWQSAPGAATTANRAELCALIRASLAAAPAALEITLP</sequence>
<gene>
    <name evidence="1" type="ORF">J2S48_000940</name>
</gene>
<accession>A0ABU2CJB0</accession>
<evidence type="ECO:0000313" key="2">
    <source>
        <dbReference type="Proteomes" id="UP001183585"/>
    </source>
</evidence>